<dbReference type="PANTHER" id="PTHR47965">
    <property type="entry name" value="ASPARTYL PROTEASE-RELATED"/>
    <property type="match status" value="1"/>
</dbReference>
<sequence length="398" mass="45238">MRHPKILLLAVPLQVRCFIKLPVFYEDGHFRTEVTISSQKVHLLVDTGSVSFHVVAWNYFKDSCRPHPKNCYKLSPATKRALENSKEEGSYTKTYHRLVYDMRPMNGTIQLTGHAKPYRTEMSFHVVVRAWTREDQVEEGAEPAALLGLGPPRQGTVSFLDQLVEHGIIKGEERVFTLMLPPSNTENGELIIGNRERTDTSDLGTLLHLPIYQRTPRQKRRWEVTLASISVVSGTQVRTEQAALLDSGCPFVFGPPGQVEQLISSVIEQARSKKGEGVVRWSTSGNYWLKCDDAKYLPDLHLDFAAERSGTASRLTISGRYLTRELPQAGQDSRCELALKPRDRDYWVLGVPLFRGRDMHFDFRTGKLGLTLSREKTRDKELWAFEQKLQPGLEAIFV</sequence>
<gene>
    <name evidence="9" type="ORF">FOZ60_002806</name>
</gene>
<dbReference type="SUPFAM" id="SSF50630">
    <property type="entry name" value="Acid proteases"/>
    <property type="match status" value="1"/>
</dbReference>
<reference evidence="9 10" key="1">
    <citation type="submission" date="2020-04" db="EMBL/GenBank/DDBJ databases">
        <title>Perkinsus olseni comparative genomics.</title>
        <authorList>
            <person name="Bogema D.R."/>
        </authorList>
    </citation>
    <scope>NUCLEOTIDE SEQUENCE [LARGE SCALE GENOMIC DNA]</scope>
    <source>
        <strain evidence="9">00978-12</strain>
    </source>
</reference>
<keyword evidence="4" id="KW-0064">Aspartyl protease</keyword>
<dbReference type="GO" id="GO:0004190">
    <property type="term" value="F:aspartic-type endopeptidase activity"/>
    <property type="evidence" value="ECO:0007669"/>
    <property type="project" value="UniProtKB-KW"/>
</dbReference>
<dbReference type="InterPro" id="IPR034164">
    <property type="entry name" value="Pepsin-like_dom"/>
</dbReference>
<feature type="domain" description="Peptidase A1" evidence="8">
    <location>
        <begin position="30"/>
        <end position="371"/>
    </location>
</feature>
<dbReference type="Proteomes" id="UP000541610">
    <property type="component" value="Unassembled WGS sequence"/>
</dbReference>
<comment type="similarity">
    <text evidence="1">Belongs to the peptidase A1 family.</text>
</comment>
<evidence type="ECO:0000259" key="8">
    <source>
        <dbReference type="PROSITE" id="PS51767"/>
    </source>
</evidence>
<dbReference type="EMBL" id="JABANP010000152">
    <property type="protein sequence ID" value="KAF4688406.1"/>
    <property type="molecule type" value="Genomic_DNA"/>
</dbReference>
<evidence type="ECO:0000313" key="10">
    <source>
        <dbReference type="Proteomes" id="UP000541610"/>
    </source>
</evidence>
<dbReference type="InterPro" id="IPR021109">
    <property type="entry name" value="Peptidase_aspartic_dom_sf"/>
</dbReference>
<dbReference type="AlphaFoldDB" id="A0A7J6NXZ2"/>
<dbReference type="GO" id="GO:0006508">
    <property type="term" value="P:proteolysis"/>
    <property type="evidence" value="ECO:0007669"/>
    <property type="project" value="UniProtKB-KW"/>
</dbReference>
<evidence type="ECO:0000256" key="1">
    <source>
        <dbReference type="ARBA" id="ARBA00007447"/>
    </source>
</evidence>
<dbReference type="Gene3D" id="2.40.70.10">
    <property type="entry name" value="Acid Proteases"/>
    <property type="match status" value="2"/>
</dbReference>
<proteinExistence type="inferred from homology"/>
<name>A0A7J6NXZ2_PEROL</name>
<dbReference type="InterPro" id="IPR001461">
    <property type="entry name" value="Aspartic_peptidase_A1"/>
</dbReference>
<dbReference type="CDD" id="cd05471">
    <property type="entry name" value="pepsin_like"/>
    <property type="match status" value="1"/>
</dbReference>
<dbReference type="PANTHER" id="PTHR47965:SF12">
    <property type="entry name" value="ASPARTIC PROTEINASE 3-RELATED"/>
    <property type="match status" value="1"/>
</dbReference>
<organism evidence="9 10">
    <name type="scientific">Perkinsus olseni</name>
    <name type="common">Perkinsus atlanticus</name>
    <dbReference type="NCBI Taxonomy" id="32597"/>
    <lineage>
        <taxon>Eukaryota</taxon>
        <taxon>Sar</taxon>
        <taxon>Alveolata</taxon>
        <taxon>Perkinsozoa</taxon>
        <taxon>Perkinsea</taxon>
        <taxon>Perkinsida</taxon>
        <taxon>Perkinsidae</taxon>
        <taxon>Perkinsus</taxon>
    </lineage>
</organism>
<dbReference type="PROSITE" id="PS51767">
    <property type="entry name" value="PEPTIDASE_A1"/>
    <property type="match status" value="1"/>
</dbReference>
<comment type="caution">
    <text evidence="9">The sequence shown here is derived from an EMBL/GenBank/DDBJ whole genome shotgun (WGS) entry which is preliminary data.</text>
</comment>
<protein>
    <recommendedName>
        <fullName evidence="8">Peptidase A1 domain-containing protein</fullName>
    </recommendedName>
</protein>
<evidence type="ECO:0000256" key="3">
    <source>
        <dbReference type="ARBA" id="ARBA00022729"/>
    </source>
</evidence>
<evidence type="ECO:0000256" key="7">
    <source>
        <dbReference type="SAM" id="SignalP"/>
    </source>
</evidence>
<dbReference type="InterPro" id="IPR033121">
    <property type="entry name" value="PEPTIDASE_A1"/>
</dbReference>
<feature type="chain" id="PRO_5029767360" description="Peptidase A1 domain-containing protein" evidence="7">
    <location>
        <begin position="18"/>
        <end position="398"/>
    </location>
</feature>
<feature type="signal peptide" evidence="7">
    <location>
        <begin position="1"/>
        <end position="17"/>
    </location>
</feature>
<dbReference type="Pfam" id="PF00026">
    <property type="entry name" value="Asp"/>
    <property type="match status" value="1"/>
</dbReference>
<evidence type="ECO:0000256" key="5">
    <source>
        <dbReference type="ARBA" id="ARBA00022801"/>
    </source>
</evidence>
<evidence type="ECO:0000313" key="9">
    <source>
        <dbReference type="EMBL" id="KAF4688406.1"/>
    </source>
</evidence>
<evidence type="ECO:0000256" key="2">
    <source>
        <dbReference type="ARBA" id="ARBA00022670"/>
    </source>
</evidence>
<dbReference type="OrthoDB" id="2747330at2759"/>
<keyword evidence="2" id="KW-0645">Protease</keyword>
<keyword evidence="3 7" id="KW-0732">Signal</keyword>
<keyword evidence="5" id="KW-0378">Hydrolase</keyword>
<evidence type="ECO:0000256" key="4">
    <source>
        <dbReference type="ARBA" id="ARBA00022750"/>
    </source>
</evidence>
<keyword evidence="6" id="KW-0865">Zymogen</keyword>
<accession>A0A7J6NXZ2</accession>
<evidence type="ECO:0000256" key="6">
    <source>
        <dbReference type="ARBA" id="ARBA00023145"/>
    </source>
</evidence>